<name>X1Q3K9_9ZZZZ</name>
<feature type="region of interest" description="Disordered" evidence="1">
    <location>
        <begin position="107"/>
        <end position="147"/>
    </location>
</feature>
<evidence type="ECO:0000256" key="1">
    <source>
        <dbReference type="SAM" id="MobiDB-lite"/>
    </source>
</evidence>
<gene>
    <name evidence="2" type="ORF">S12H4_01585</name>
</gene>
<dbReference type="AlphaFoldDB" id="X1Q3K9"/>
<evidence type="ECO:0000313" key="2">
    <source>
        <dbReference type="EMBL" id="GAI62813.1"/>
    </source>
</evidence>
<protein>
    <submittedName>
        <fullName evidence="2">Uncharacterized protein</fullName>
    </submittedName>
</protein>
<organism evidence="2">
    <name type="scientific">marine sediment metagenome</name>
    <dbReference type="NCBI Taxonomy" id="412755"/>
    <lineage>
        <taxon>unclassified sequences</taxon>
        <taxon>metagenomes</taxon>
        <taxon>ecological metagenomes</taxon>
    </lineage>
</organism>
<sequence>MGKKVIFGGYASLFREAKLSNRPRLKPKAIAQVKDSILAIMSDMTQGHETEFVPISIYDVMLRLRRDYDNFLTFRQVGYYMRKLVEEKRLEKEVHNVDRAAKHWSDQYSRYRLTQQPPLDPDTPHDSTAGPDPGRPTQGSDSDTPLD</sequence>
<dbReference type="EMBL" id="BARW01000328">
    <property type="protein sequence ID" value="GAI62813.1"/>
    <property type="molecule type" value="Genomic_DNA"/>
</dbReference>
<comment type="caution">
    <text evidence="2">The sequence shown here is derived from an EMBL/GenBank/DDBJ whole genome shotgun (WGS) entry which is preliminary data.</text>
</comment>
<reference evidence="2" key="1">
    <citation type="journal article" date="2014" name="Front. Microbiol.">
        <title>High frequency of phylogenetically diverse reductive dehalogenase-homologous genes in deep subseafloor sedimentary metagenomes.</title>
        <authorList>
            <person name="Kawai M."/>
            <person name="Futagami T."/>
            <person name="Toyoda A."/>
            <person name="Takaki Y."/>
            <person name="Nishi S."/>
            <person name="Hori S."/>
            <person name="Arai W."/>
            <person name="Tsubouchi T."/>
            <person name="Morono Y."/>
            <person name="Uchiyama I."/>
            <person name="Ito T."/>
            <person name="Fujiyama A."/>
            <person name="Inagaki F."/>
            <person name="Takami H."/>
        </authorList>
    </citation>
    <scope>NUCLEOTIDE SEQUENCE</scope>
    <source>
        <strain evidence="2">Expedition CK06-06</strain>
    </source>
</reference>
<feature type="compositionally biased region" description="Polar residues" evidence="1">
    <location>
        <begin position="107"/>
        <end position="117"/>
    </location>
</feature>
<feature type="compositionally biased region" description="Polar residues" evidence="1">
    <location>
        <begin position="137"/>
        <end position="147"/>
    </location>
</feature>
<proteinExistence type="predicted"/>
<accession>X1Q3K9</accession>